<evidence type="ECO:0000313" key="14">
    <source>
        <dbReference type="EMBL" id="KAK7839890.1"/>
    </source>
</evidence>
<dbReference type="AlphaFoldDB" id="A0AAW0KLQ8"/>
<evidence type="ECO:0000256" key="3">
    <source>
        <dbReference type="ARBA" id="ARBA00018691"/>
    </source>
</evidence>
<keyword evidence="9" id="KW-0472">Membrane</keyword>
<evidence type="ECO:0000256" key="9">
    <source>
        <dbReference type="ARBA" id="ARBA00023136"/>
    </source>
</evidence>
<evidence type="ECO:0000256" key="2">
    <source>
        <dbReference type="ARBA" id="ARBA00006415"/>
    </source>
</evidence>
<feature type="coiled-coil region" evidence="10">
    <location>
        <begin position="541"/>
        <end position="589"/>
    </location>
</feature>
<keyword evidence="6" id="KW-1133">Transmembrane helix</keyword>
<dbReference type="GO" id="GO:0006891">
    <property type="term" value="P:intra-Golgi vesicle-mediated transport"/>
    <property type="evidence" value="ECO:0007669"/>
    <property type="project" value="InterPro"/>
</dbReference>
<evidence type="ECO:0000259" key="13">
    <source>
        <dbReference type="Pfam" id="PF25398"/>
    </source>
</evidence>
<evidence type="ECO:0000256" key="4">
    <source>
        <dbReference type="ARBA" id="ARBA00022448"/>
    </source>
</evidence>
<accession>A0AAW0KLQ8</accession>
<evidence type="ECO:0000256" key="1">
    <source>
        <dbReference type="ARBA" id="ARBA00004409"/>
    </source>
</evidence>
<reference evidence="14 15" key="1">
    <citation type="journal article" date="2018" name="Sci. Data">
        <title>The draft genome sequence of cork oak.</title>
        <authorList>
            <person name="Ramos A.M."/>
            <person name="Usie A."/>
            <person name="Barbosa P."/>
            <person name="Barros P.M."/>
            <person name="Capote T."/>
            <person name="Chaves I."/>
            <person name="Simoes F."/>
            <person name="Abreu I."/>
            <person name="Carrasquinho I."/>
            <person name="Faro C."/>
            <person name="Guimaraes J.B."/>
            <person name="Mendonca D."/>
            <person name="Nobrega F."/>
            <person name="Rodrigues L."/>
            <person name="Saibo N.J.M."/>
            <person name="Varela M.C."/>
            <person name="Egas C."/>
            <person name="Matos J."/>
            <person name="Miguel C.M."/>
            <person name="Oliveira M.M."/>
            <person name="Ricardo C.P."/>
            <person name="Goncalves S."/>
        </authorList>
    </citation>
    <scope>NUCLEOTIDE SEQUENCE [LARGE SCALE GENOMIC DNA]</scope>
    <source>
        <strain evidence="15">cv. HL8</strain>
    </source>
</reference>
<keyword evidence="5" id="KW-0812">Transmembrane</keyword>
<dbReference type="PANTHER" id="PTHR14043">
    <property type="entry name" value="CCAAT DISPLACEMENT PROTEIN-RELATED"/>
    <property type="match status" value="1"/>
</dbReference>
<evidence type="ECO:0000259" key="12">
    <source>
        <dbReference type="Pfam" id="PF08172"/>
    </source>
</evidence>
<evidence type="ECO:0000256" key="7">
    <source>
        <dbReference type="ARBA" id="ARBA00023034"/>
    </source>
</evidence>
<feature type="coiled-coil region" evidence="10">
    <location>
        <begin position="258"/>
        <end position="292"/>
    </location>
</feature>
<dbReference type="EMBL" id="PKMF04000273">
    <property type="protein sequence ID" value="KAK7839890.1"/>
    <property type="molecule type" value="Genomic_DNA"/>
</dbReference>
<evidence type="ECO:0000313" key="15">
    <source>
        <dbReference type="Proteomes" id="UP000237347"/>
    </source>
</evidence>
<comment type="similarity">
    <text evidence="2">Belongs to the CASP family.</text>
</comment>
<feature type="region of interest" description="Disordered" evidence="11">
    <location>
        <begin position="1"/>
        <end position="22"/>
    </location>
</feature>
<dbReference type="Pfam" id="PF25398">
    <property type="entry name" value="CUX1_N"/>
    <property type="match status" value="2"/>
</dbReference>
<comment type="caution">
    <text evidence="14">The sequence shown here is derived from an EMBL/GenBank/DDBJ whole genome shotgun (WGS) entry which is preliminary data.</text>
</comment>
<evidence type="ECO:0000256" key="10">
    <source>
        <dbReference type="SAM" id="Coils"/>
    </source>
</evidence>
<keyword evidence="8 10" id="KW-0175">Coiled coil</keyword>
<feature type="coiled-coil region" evidence="10">
    <location>
        <begin position="429"/>
        <end position="491"/>
    </location>
</feature>
<feature type="coiled-coil region" evidence="10">
    <location>
        <begin position="187"/>
        <end position="221"/>
    </location>
</feature>
<keyword evidence="4" id="KW-0813">Transport</keyword>
<dbReference type="InterPro" id="IPR012955">
    <property type="entry name" value="CASP_C"/>
</dbReference>
<feature type="domain" description="Cux N-terminal" evidence="13">
    <location>
        <begin position="21"/>
        <end position="125"/>
    </location>
</feature>
<protein>
    <recommendedName>
        <fullName evidence="3">Protein CASP</fullName>
    </recommendedName>
</protein>
<feature type="domain" description="Cux N-terminal" evidence="13">
    <location>
        <begin position="127"/>
        <end position="190"/>
    </location>
</feature>
<comment type="subcellular location">
    <subcellularLocation>
        <location evidence="1">Golgi apparatus membrane</location>
        <topology evidence="1">Single-pass type IV membrane protein</topology>
    </subcellularLocation>
</comment>
<dbReference type="InterPro" id="IPR057476">
    <property type="entry name" value="Cux_N"/>
</dbReference>
<evidence type="ECO:0000256" key="5">
    <source>
        <dbReference type="ARBA" id="ARBA00022692"/>
    </source>
</evidence>
<dbReference type="Proteomes" id="UP000237347">
    <property type="component" value="Unassembled WGS sequence"/>
</dbReference>
<evidence type="ECO:0000256" key="8">
    <source>
        <dbReference type="ARBA" id="ARBA00023054"/>
    </source>
</evidence>
<gene>
    <name evidence="14" type="primary">CASP</name>
    <name evidence="14" type="ORF">CFP56_017397</name>
</gene>
<organism evidence="14 15">
    <name type="scientific">Quercus suber</name>
    <name type="common">Cork oak</name>
    <dbReference type="NCBI Taxonomy" id="58331"/>
    <lineage>
        <taxon>Eukaryota</taxon>
        <taxon>Viridiplantae</taxon>
        <taxon>Streptophyta</taxon>
        <taxon>Embryophyta</taxon>
        <taxon>Tracheophyta</taxon>
        <taxon>Spermatophyta</taxon>
        <taxon>Magnoliopsida</taxon>
        <taxon>eudicotyledons</taxon>
        <taxon>Gunneridae</taxon>
        <taxon>Pentapetalae</taxon>
        <taxon>rosids</taxon>
        <taxon>fabids</taxon>
        <taxon>Fagales</taxon>
        <taxon>Fagaceae</taxon>
        <taxon>Quercus</taxon>
    </lineage>
</organism>
<dbReference type="GO" id="GO:0000139">
    <property type="term" value="C:Golgi membrane"/>
    <property type="evidence" value="ECO:0007669"/>
    <property type="project" value="UniProtKB-SubCell"/>
</dbReference>
<feature type="coiled-coil region" evidence="10">
    <location>
        <begin position="643"/>
        <end position="677"/>
    </location>
</feature>
<feature type="domain" description="CASP C-terminal" evidence="12">
    <location>
        <begin position="564"/>
        <end position="791"/>
    </location>
</feature>
<dbReference type="PANTHER" id="PTHR14043:SF2">
    <property type="entry name" value="HOMEOBOX PROTEIN CUT"/>
    <property type="match status" value="1"/>
</dbReference>
<evidence type="ECO:0000256" key="6">
    <source>
        <dbReference type="ARBA" id="ARBA00022989"/>
    </source>
</evidence>
<keyword evidence="7" id="KW-0333">Golgi apparatus</keyword>
<name>A0AAW0KLQ8_QUESU</name>
<sequence length="814" mass="93825">MEAPQGGSERDKPNPSSSPTPIVANFWKGFDLEKVKVILDEQGLRIADNQENSQKNRRKLAESTRDFKKASAEEKLSLFNSLLKGYQEEVNNLTMRAKFGENAFLEIYQKLYEAPDPYPALASIAVSTNFKKASAEEKLSLFNSLLKGYQEEVNNLTMRAKFGENAFLEIYQKLYEAPDPYPALASIADQDIKLSELESENRKMKVELEEFRTEATHLKNQQATIRRLEERNRHPICQYFEMEEKVKETVEMKQRSLAEENQKTLEVLKEREQSLQDQLRQAKESVSTMQKLHELAQSQLFELRAQSDEDTAAKQSELSLLMDEVERAQTRLLSLEREKWVLSSQPLPGFYGVMWLESPLHLLLEAFPPTILFLLSFLNVNNSKDWPFTVGSLPDHQGLAFLPHPSNDVDMVTANEDAGSKKSDNLDSNSILENSLNAKEKIISELNRELHNIETTLSNEQEEHMKDIKKLKVLLNEKEVAIEEMKKELQARPTEKMVDELRKQLKLMQVLIYNSIEAEDWDAATGGEEMSKMEHLLLDKNRKMEHELTQLKVKLNDKTALLEAAESKTEELKAKVNEQQKLIQKLEDDILKGYSSKDRKGNLFDDWDLSEARGSELSENADQKHISSDQDQSSMLKVICNQRDRFRARLGETEEEIRHLKEKIGLLTVELEKTKADNVKLYGKIRYVQDYNHERVVSRGSKKQAEDLEGGFTSDVESKYKKIYEDDINPFAAFSKKERDQRYKELGFRDRITLSSGRFLLGNKYARTFAFFYTIGLHILVFTCLYRMSALSYLRNGPEESLTGDKILNLPHAT</sequence>
<evidence type="ECO:0000256" key="11">
    <source>
        <dbReference type="SAM" id="MobiDB-lite"/>
    </source>
</evidence>
<dbReference type="Pfam" id="PF08172">
    <property type="entry name" value="CASP_C"/>
    <property type="match status" value="1"/>
</dbReference>
<proteinExistence type="inferred from homology"/>
<keyword evidence="15" id="KW-1185">Reference proteome</keyword>